<reference evidence="12" key="2">
    <citation type="submission" date="2025-08" db="UniProtKB">
        <authorList>
            <consortium name="Ensembl"/>
        </authorList>
    </citation>
    <scope>IDENTIFICATION</scope>
</reference>
<dbReference type="RefSeq" id="XP_007487957.1">
    <property type="nucleotide sequence ID" value="XM_007487895.2"/>
</dbReference>
<evidence type="ECO:0000256" key="2">
    <source>
        <dbReference type="ARBA" id="ARBA00004496"/>
    </source>
</evidence>
<evidence type="ECO:0000256" key="11">
    <source>
        <dbReference type="ARBA" id="ARBA00031278"/>
    </source>
</evidence>
<dbReference type="CTD" id="7172"/>
<dbReference type="InterPro" id="IPR029063">
    <property type="entry name" value="SAM-dependent_MTases_sf"/>
</dbReference>
<sequence length="245" mass="28171">MDYSAAAEGAKEHSVLGEQKNKELSLEDWLQKWEVHEIGFHKEDGHKLLRKYMNTFLNGRNGLRVFFPLCGKAVEMKWFADLGHSVVGVEISELAIREFFTEQNLSYSEESIAGISGGKVFKSSSGNITLYCCNIFDLPRADVGKFDRIWDRGSLVAINPSNRERYVKLMLSLLEKVFHYLLAIISYDTTKHSGPPFYVSDSEIKSLFGSTCNIQFLEKVDALEERLKERGFEYFFEILYLFTEK</sequence>
<dbReference type="EC" id="2.1.1.67" evidence="5"/>
<dbReference type="OrthoDB" id="276151at2759"/>
<dbReference type="OMA" id="LWCGDFF"/>
<keyword evidence="13" id="KW-1185">Reference proteome</keyword>
<reference evidence="12 13" key="1">
    <citation type="journal article" date="2007" name="Nature">
        <title>Genome of the marsupial Monodelphis domestica reveals innovation in non-coding sequences.</title>
        <authorList>
            <person name="Mikkelsen T.S."/>
            <person name="Wakefield M.J."/>
            <person name="Aken B."/>
            <person name="Amemiya C.T."/>
            <person name="Chang J.L."/>
            <person name="Duke S."/>
            <person name="Garber M."/>
            <person name="Gentles A.J."/>
            <person name="Goodstadt L."/>
            <person name="Heger A."/>
            <person name="Jurka J."/>
            <person name="Kamal M."/>
            <person name="Mauceli E."/>
            <person name="Searle S.M."/>
            <person name="Sharpe T."/>
            <person name="Baker M.L."/>
            <person name="Batzer M.A."/>
            <person name="Benos P.V."/>
            <person name="Belov K."/>
            <person name="Clamp M."/>
            <person name="Cook A."/>
            <person name="Cuff J."/>
            <person name="Das R."/>
            <person name="Davidow L."/>
            <person name="Deakin J.E."/>
            <person name="Fazzari M.J."/>
            <person name="Glass J.L."/>
            <person name="Grabherr M."/>
            <person name="Greally J.M."/>
            <person name="Gu W."/>
            <person name="Hore T.A."/>
            <person name="Huttley G.A."/>
            <person name="Kleber M."/>
            <person name="Jirtle R.L."/>
            <person name="Koina E."/>
            <person name="Lee J.T."/>
            <person name="Mahony S."/>
            <person name="Marra M.A."/>
            <person name="Miller R.D."/>
            <person name="Nicholls R.D."/>
            <person name="Oda M."/>
            <person name="Papenfuss A.T."/>
            <person name="Parra Z.E."/>
            <person name="Pollock D.D."/>
            <person name="Ray D.A."/>
            <person name="Schein J.E."/>
            <person name="Speed T.P."/>
            <person name="Thompson K."/>
            <person name="VandeBerg J.L."/>
            <person name="Wade C.M."/>
            <person name="Walker J.A."/>
            <person name="Waters P.D."/>
            <person name="Webber C."/>
            <person name="Weidman J.R."/>
            <person name="Xie X."/>
            <person name="Zody M.C."/>
            <person name="Baldwin J."/>
            <person name="Abdouelleil A."/>
            <person name="Abdulkadir J."/>
            <person name="Abebe A."/>
            <person name="Abera B."/>
            <person name="Abreu J."/>
            <person name="Acer S.C."/>
            <person name="Aftuck L."/>
            <person name="Alexander A."/>
            <person name="An P."/>
            <person name="Anderson E."/>
            <person name="Anderson S."/>
            <person name="Arachi H."/>
            <person name="Azer M."/>
            <person name="Bachantsang P."/>
            <person name="Barry A."/>
            <person name="Bayul T."/>
            <person name="Berlin A."/>
            <person name="Bessette D."/>
            <person name="Bloom T."/>
            <person name="Bloom T."/>
            <person name="Boguslavskiy L."/>
            <person name="Bonnet C."/>
            <person name="Boukhgalter B."/>
            <person name="Bourzgui I."/>
            <person name="Brown A."/>
            <person name="Cahill P."/>
            <person name="Channer S."/>
            <person name="Cheshatsang Y."/>
            <person name="Chuda L."/>
            <person name="Citroen M."/>
            <person name="Collymore A."/>
            <person name="Cooke P."/>
            <person name="Costello M."/>
            <person name="D'Aco K."/>
            <person name="Daza R."/>
            <person name="De Haan G."/>
            <person name="DeGray S."/>
            <person name="DeMaso C."/>
            <person name="Dhargay N."/>
            <person name="Dooley K."/>
            <person name="Dooley E."/>
            <person name="Doricent M."/>
            <person name="Dorje P."/>
            <person name="Dorjee K."/>
            <person name="Dupes A."/>
            <person name="Elong R."/>
            <person name="Falk J."/>
            <person name="Farina A."/>
            <person name="Faro S."/>
            <person name="Ferguson D."/>
            <person name="Fisher S."/>
            <person name="Foley C.D."/>
            <person name="Franke A."/>
            <person name="Friedrich D."/>
            <person name="Gadbois L."/>
            <person name="Gearin G."/>
            <person name="Gearin C.R."/>
            <person name="Giannoukos G."/>
            <person name="Goode T."/>
            <person name="Graham J."/>
            <person name="Grandbois E."/>
            <person name="Grewal S."/>
            <person name="Gyaltsen K."/>
            <person name="Hafez N."/>
            <person name="Hagos B."/>
            <person name="Hall J."/>
            <person name="Henson C."/>
            <person name="Hollinger A."/>
            <person name="Honan T."/>
            <person name="Huard M.D."/>
            <person name="Hughes L."/>
            <person name="Hurhula B."/>
            <person name="Husby M.E."/>
            <person name="Kamat A."/>
            <person name="Kanga B."/>
            <person name="Kashin S."/>
            <person name="Khazanovich D."/>
            <person name="Kisner P."/>
            <person name="Lance K."/>
            <person name="Lara M."/>
            <person name="Lee W."/>
            <person name="Lennon N."/>
            <person name="Letendre F."/>
            <person name="LeVine R."/>
            <person name="Lipovsky A."/>
            <person name="Liu X."/>
            <person name="Liu J."/>
            <person name="Liu S."/>
            <person name="Lokyitsang T."/>
            <person name="Lokyitsang Y."/>
            <person name="Lubonja R."/>
            <person name="Lui A."/>
            <person name="MacDonald P."/>
            <person name="Magnisalis V."/>
            <person name="Maru K."/>
            <person name="Matthews C."/>
            <person name="McCusker W."/>
            <person name="McDonough S."/>
            <person name="Mehta T."/>
            <person name="Meldrim J."/>
            <person name="Meneus L."/>
            <person name="Mihai O."/>
            <person name="Mihalev A."/>
            <person name="Mihova T."/>
            <person name="Mittelman R."/>
            <person name="Mlenga V."/>
            <person name="Montmayeur A."/>
            <person name="Mulrain L."/>
            <person name="Navidi A."/>
            <person name="Naylor J."/>
            <person name="Negash T."/>
            <person name="Nguyen T."/>
            <person name="Nguyen N."/>
            <person name="Nicol R."/>
            <person name="Norbu C."/>
            <person name="Norbu N."/>
            <person name="Novod N."/>
            <person name="O'Neill B."/>
            <person name="Osman S."/>
            <person name="Markiewicz E."/>
            <person name="Oyono O.L."/>
            <person name="Patti C."/>
            <person name="Phunkhang P."/>
            <person name="Pierre F."/>
            <person name="Priest M."/>
            <person name="Raghuraman S."/>
            <person name="Rege F."/>
            <person name="Reyes R."/>
            <person name="Rise C."/>
            <person name="Rogov P."/>
            <person name="Ross K."/>
            <person name="Ryan E."/>
            <person name="Settipalli S."/>
            <person name="Shea T."/>
            <person name="Sherpa N."/>
            <person name="Shi L."/>
            <person name="Shih D."/>
            <person name="Sparrow T."/>
            <person name="Spaulding J."/>
            <person name="Stalker J."/>
            <person name="Stange-Thomann N."/>
            <person name="Stavropoulos S."/>
            <person name="Stone C."/>
            <person name="Strader C."/>
            <person name="Tesfaye S."/>
            <person name="Thomson T."/>
            <person name="Thoulutsang Y."/>
            <person name="Thoulutsang D."/>
            <person name="Topham K."/>
            <person name="Topping I."/>
            <person name="Tsamla T."/>
            <person name="Vassiliev H."/>
            <person name="Vo A."/>
            <person name="Wangchuk T."/>
            <person name="Wangdi T."/>
            <person name="Weiand M."/>
            <person name="Wilkinson J."/>
            <person name="Wilson A."/>
            <person name="Yadav S."/>
            <person name="Young G."/>
            <person name="Yu Q."/>
            <person name="Zembek L."/>
            <person name="Zhong D."/>
            <person name="Zimmer A."/>
            <person name="Zwirko Z."/>
            <person name="Jaffe D.B."/>
            <person name="Alvarez P."/>
            <person name="Brockman W."/>
            <person name="Butler J."/>
            <person name="Chin C."/>
            <person name="Gnerre S."/>
            <person name="MacCallum I."/>
            <person name="Graves J.A."/>
            <person name="Ponting C.P."/>
            <person name="Breen M."/>
            <person name="Samollow P.B."/>
            <person name="Lander E.S."/>
            <person name="Lindblad-Toh K."/>
        </authorList>
    </citation>
    <scope>NUCLEOTIDE SEQUENCE [LARGE SCALE GENOMIC DNA]</scope>
</reference>
<dbReference type="GO" id="GO:0006805">
    <property type="term" value="P:xenobiotic metabolic process"/>
    <property type="evidence" value="ECO:0007669"/>
    <property type="project" value="Ensembl"/>
</dbReference>
<dbReference type="HOGENOM" id="CLU_085515_2_0_1"/>
<dbReference type="GO" id="GO:1904047">
    <property type="term" value="F:S-adenosyl-L-methionine binding"/>
    <property type="evidence" value="ECO:0007669"/>
    <property type="project" value="Ensembl"/>
</dbReference>
<dbReference type="Proteomes" id="UP000002280">
    <property type="component" value="Chromosome 3"/>
</dbReference>
<evidence type="ECO:0000256" key="1">
    <source>
        <dbReference type="ARBA" id="ARBA00000903"/>
    </source>
</evidence>
<dbReference type="PANTHER" id="PTHR10259:SF11">
    <property type="entry name" value="THIOPURINE S-METHYLTRANSFERASE"/>
    <property type="match status" value="1"/>
</dbReference>
<dbReference type="GO" id="GO:0005737">
    <property type="term" value="C:cytoplasm"/>
    <property type="evidence" value="ECO:0007669"/>
    <property type="project" value="UniProtKB-SubCell"/>
</dbReference>
<name>F6XB36_MONDO</name>
<dbReference type="Bgee" id="ENSMODG00000024655">
    <property type="expression patterns" value="Expressed in liver and 17 other cell types or tissues"/>
</dbReference>
<comment type="subcellular location">
    <subcellularLocation>
        <location evidence="2">Cytoplasm</location>
    </subcellularLocation>
</comment>
<dbReference type="RefSeq" id="XP_001376245.1">
    <property type="nucleotide sequence ID" value="XM_001376208.4"/>
</dbReference>
<dbReference type="GO" id="GO:0032259">
    <property type="term" value="P:methylation"/>
    <property type="evidence" value="ECO:0007669"/>
    <property type="project" value="UniProtKB-KW"/>
</dbReference>
<comment type="catalytic activity">
    <reaction evidence="1">
        <text>S-adenosyl-L-methionine + a thiopurine = S-adenosyl-L-homocysteine + a thiopurine S-methylether.</text>
        <dbReference type="EC" id="2.1.1.67"/>
    </reaction>
</comment>
<dbReference type="PROSITE" id="PS51585">
    <property type="entry name" value="SAM_MT_TPMT"/>
    <property type="match status" value="1"/>
</dbReference>
<dbReference type="GeneTree" id="ENSGT00390000016823"/>
<accession>F6XB36</accession>
<dbReference type="FunFam" id="3.40.50.150:FF:000101">
    <property type="entry name" value="Thiopurine S-methyltransferase"/>
    <property type="match status" value="1"/>
</dbReference>
<evidence type="ECO:0000256" key="10">
    <source>
        <dbReference type="ARBA" id="ARBA00022691"/>
    </source>
</evidence>
<dbReference type="Ensembl" id="ENSMODT00000036576.3">
    <property type="protein sequence ID" value="ENSMODP00000034988.2"/>
    <property type="gene ID" value="ENSMODG00000024655.3"/>
</dbReference>
<evidence type="ECO:0000256" key="7">
    <source>
        <dbReference type="ARBA" id="ARBA00022490"/>
    </source>
</evidence>
<evidence type="ECO:0000256" key="6">
    <source>
        <dbReference type="ARBA" id="ARBA00017854"/>
    </source>
</evidence>
<dbReference type="InterPro" id="IPR025835">
    <property type="entry name" value="Thiopurine_S-MeTrfase"/>
</dbReference>
<keyword evidence="9" id="KW-0808">Transferase</keyword>
<dbReference type="FunCoup" id="F6XB36">
    <property type="interactions" value="409"/>
</dbReference>
<dbReference type="InterPro" id="IPR008854">
    <property type="entry name" value="TPMT"/>
</dbReference>
<dbReference type="HAMAP" id="MF_00812">
    <property type="entry name" value="Thiopur_methtran"/>
    <property type="match status" value="1"/>
</dbReference>
<dbReference type="SUPFAM" id="SSF53335">
    <property type="entry name" value="S-adenosyl-L-methionine-dependent methyltransferases"/>
    <property type="match status" value="1"/>
</dbReference>
<comment type="similarity">
    <text evidence="3">Belongs to the class I-like SAM-binding methyltransferase superfamily. TPMT family.</text>
</comment>
<gene>
    <name evidence="12" type="primary">TPMT</name>
</gene>
<dbReference type="Gene3D" id="3.40.50.150">
    <property type="entry name" value="Vaccinia Virus protein VP39"/>
    <property type="match status" value="1"/>
</dbReference>
<dbReference type="STRING" id="13616.ENSMODP00000034988"/>
<dbReference type="Pfam" id="PF05724">
    <property type="entry name" value="TPMT"/>
    <property type="match status" value="1"/>
</dbReference>
<keyword evidence="8" id="KW-0489">Methyltransferase</keyword>
<evidence type="ECO:0000256" key="4">
    <source>
        <dbReference type="ARBA" id="ARBA00011245"/>
    </source>
</evidence>
<evidence type="ECO:0000313" key="13">
    <source>
        <dbReference type="Proteomes" id="UP000002280"/>
    </source>
</evidence>
<evidence type="ECO:0000256" key="8">
    <source>
        <dbReference type="ARBA" id="ARBA00022603"/>
    </source>
</evidence>
<dbReference type="GeneID" id="100025242"/>
<protein>
    <recommendedName>
        <fullName evidence="6">Thiopurine S-methyltransferase</fullName>
        <ecNumber evidence="5">2.1.1.67</ecNumber>
    </recommendedName>
    <alternativeName>
        <fullName evidence="11">Thiopurine methyltransferase</fullName>
    </alternativeName>
</protein>
<evidence type="ECO:0000256" key="5">
    <source>
        <dbReference type="ARBA" id="ARBA00011905"/>
    </source>
</evidence>
<reference evidence="12" key="3">
    <citation type="submission" date="2025-09" db="UniProtKB">
        <authorList>
            <consortium name="Ensembl"/>
        </authorList>
    </citation>
    <scope>IDENTIFICATION</scope>
</reference>
<proteinExistence type="inferred from homology"/>
<evidence type="ECO:0000313" key="12">
    <source>
        <dbReference type="Ensembl" id="ENSMODP00000034988.2"/>
    </source>
</evidence>
<evidence type="ECO:0000256" key="9">
    <source>
        <dbReference type="ARBA" id="ARBA00022679"/>
    </source>
</evidence>
<keyword evidence="7" id="KW-0963">Cytoplasm</keyword>
<dbReference type="InParanoid" id="F6XB36"/>
<keyword evidence="10" id="KW-0949">S-adenosyl-L-methionine</keyword>
<dbReference type="PIRSF" id="PIRSF023956">
    <property type="entry name" value="Thiopurine_S-methyltransferase"/>
    <property type="match status" value="1"/>
</dbReference>
<dbReference type="KEGG" id="mdo:100025242"/>
<dbReference type="AlphaFoldDB" id="F6XB36"/>
<comment type="subunit">
    <text evidence="4">Monomer.</text>
</comment>
<dbReference type="PANTHER" id="PTHR10259">
    <property type="entry name" value="THIOPURINE S-METHYLTRANSFERASE"/>
    <property type="match status" value="1"/>
</dbReference>
<dbReference type="eggNOG" id="ENOG502QSF5">
    <property type="taxonomic scope" value="Eukaryota"/>
</dbReference>
<organism evidence="12 13">
    <name type="scientific">Monodelphis domestica</name>
    <name type="common">Gray short-tailed opossum</name>
    <dbReference type="NCBI Taxonomy" id="13616"/>
    <lineage>
        <taxon>Eukaryota</taxon>
        <taxon>Metazoa</taxon>
        <taxon>Chordata</taxon>
        <taxon>Craniata</taxon>
        <taxon>Vertebrata</taxon>
        <taxon>Euteleostomi</taxon>
        <taxon>Mammalia</taxon>
        <taxon>Metatheria</taxon>
        <taxon>Didelphimorphia</taxon>
        <taxon>Didelphidae</taxon>
        <taxon>Monodelphis</taxon>
    </lineage>
</organism>
<dbReference type="GO" id="GO:0008119">
    <property type="term" value="F:thiopurine S-methyltransferase activity"/>
    <property type="evidence" value="ECO:0000318"/>
    <property type="project" value="GO_Central"/>
</dbReference>
<evidence type="ECO:0000256" key="3">
    <source>
        <dbReference type="ARBA" id="ARBA00008145"/>
    </source>
</evidence>